<evidence type="ECO:0000256" key="3">
    <source>
        <dbReference type="ARBA" id="ARBA00022723"/>
    </source>
</evidence>
<evidence type="ECO:0000256" key="4">
    <source>
        <dbReference type="ARBA" id="ARBA00022857"/>
    </source>
</evidence>
<dbReference type="InterPro" id="IPR016205">
    <property type="entry name" value="Glycerol_DH"/>
</dbReference>
<dbReference type="RefSeq" id="WP_166283375.1">
    <property type="nucleotide sequence ID" value="NZ_JAANNP010000018.1"/>
</dbReference>
<evidence type="ECO:0000256" key="7">
    <source>
        <dbReference type="ARBA" id="ARBA00023098"/>
    </source>
</evidence>
<keyword evidence="3" id="KW-0479">Metal-binding</keyword>
<accession>A0ABX0GX56</accession>
<evidence type="ECO:0000256" key="1">
    <source>
        <dbReference type="ARBA" id="ARBA00022490"/>
    </source>
</evidence>
<evidence type="ECO:0000256" key="8">
    <source>
        <dbReference type="ARBA" id="ARBA00023209"/>
    </source>
</evidence>
<keyword evidence="6" id="KW-0520">NAD</keyword>
<keyword evidence="5" id="KW-0560">Oxidoreductase</keyword>
<proteinExistence type="predicted"/>
<dbReference type="CDD" id="cd08174">
    <property type="entry name" value="G1PDH-like"/>
    <property type="match status" value="1"/>
</dbReference>
<dbReference type="SUPFAM" id="SSF56796">
    <property type="entry name" value="Dehydroquinate synthase-like"/>
    <property type="match status" value="1"/>
</dbReference>
<dbReference type="PIRSF" id="PIRSF000112">
    <property type="entry name" value="Glycerol_dehydrogenase"/>
    <property type="match status" value="1"/>
</dbReference>
<dbReference type="Gene3D" id="1.20.1090.10">
    <property type="entry name" value="Dehydroquinate synthase-like - alpha domain"/>
    <property type="match status" value="1"/>
</dbReference>
<dbReference type="Pfam" id="PF13685">
    <property type="entry name" value="Fe-ADH_2"/>
    <property type="match status" value="1"/>
</dbReference>
<keyword evidence="9" id="KW-1208">Phospholipid metabolism</keyword>
<protein>
    <submittedName>
        <fullName evidence="10">Iron-containing alcohol dehydrogenase family protein</fullName>
    </submittedName>
</protein>
<organism evidence="10 11">
    <name type="scientific">Motilibacter deserti</name>
    <dbReference type="NCBI Taxonomy" id="2714956"/>
    <lineage>
        <taxon>Bacteria</taxon>
        <taxon>Bacillati</taxon>
        <taxon>Actinomycetota</taxon>
        <taxon>Actinomycetes</taxon>
        <taxon>Motilibacterales</taxon>
        <taxon>Motilibacteraceae</taxon>
        <taxon>Motilibacter</taxon>
    </lineage>
</organism>
<keyword evidence="2" id="KW-0444">Lipid biosynthesis</keyword>
<sequence length="355" mass="36700">MPILARMLGAPVSVDIGSGAVAGLAPLLSDRRISSGGRVAVAVGPGIGEEVAAALESTLSACDTFVVTDGTVDEAWRLVEQVRRSSGGSSYDALVGIGGGRTLDVAKYAATMAGLPMVAVATSLAHDGLASPVASLSQAGRKASIGVQMPIAVVVDLDYVRRSPLRLRRSGVGEAVSNLSACADWELARDVRGEQVDGLAAMLARNAGEAVLHHPGGLDSEGFLHSLAESLVLSGLAMTFAGSSRPCSGGCHEISHALDQLQLGEGTHGEQAGLGALFALFLRDDPRTAQVDACFRRHGLPRVPSDIGISKEGFARAVELAPSTRPDRYTVLEHLAMDGDDIRKAVADFVDAFAD</sequence>
<evidence type="ECO:0000313" key="10">
    <source>
        <dbReference type="EMBL" id="NHC15160.1"/>
    </source>
</evidence>
<evidence type="ECO:0000256" key="5">
    <source>
        <dbReference type="ARBA" id="ARBA00023002"/>
    </source>
</evidence>
<keyword evidence="11" id="KW-1185">Reference proteome</keyword>
<gene>
    <name evidence="10" type="ORF">G9H71_15340</name>
</gene>
<dbReference type="PANTHER" id="PTHR43616">
    <property type="entry name" value="GLYCEROL DEHYDROGENASE"/>
    <property type="match status" value="1"/>
</dbReference>
<dbReference type="PANTHER" id="PTHR43616:SF5">
    <property type="entry name" value="GLYCEROL DEHYDROGENASE 1"/>
    <property type="match status" value="1"/>
</dbReference>
<comment type="caution">
    <text evidence="10">The sequence shown here is derived from an EMBL/GenBank/DDBJ whole genome shotgun (WGS) entry which is preliminary data.</text>
</comment>
<evidence type="ECO:0000313" key="11">
    <source>
        <dbReference type="Proteomes" id="UP000800981"/>
    </source>
</evidence>
<keyword evidence="1" id="KW-0963">Cytoplasm</keyword>
<dbReference type="EMBL" id="JAANNP010000018">
    <property type="protein sequence ID" value="NHC15160.1"/>
    <property type="molecule type" value="Genomic_DNA"/>
</dbReference>
<keyword evidence="8" id="KW-0594">Phospholipid biosynthesis</keyword>
<dbReference type="InterPro" id="IPR032837">
    <property type="entry name" value="G1PDH"/>
</dbReference>
<evidence type="ECO:0000256" key="6">
    <source>
        <dbReference type="ARBA" id="ARBA00023027"/>
    </source>
</evidence>
<dbReference type="Gene3D" id="3.40.50.1970">
    <property type="match status" value="1"/>
</dbReference>
<keyword evidence="4" id="KW-0521">NADP</keyword>
<evidence type="ECO:0000256" key="2">
    <source>
        <dbReference type="ARBA" id="ARBA00022516"/>
    </source>
</evidence>
<evidence type="ECO:0000256" key="9">
    <source>
        <dbReference type="ARBA" id="ARBA00023264"/>
    </source>
</evidence>
<name>A0ABX0GX56_9ACTN</name>
<dbReference type="Proteomes" id="UP000800981">
    <property type="component" value="Unassembled WGS sequence"/>
</dbReference>
<reference evidence="10 11" key="1">
    <citation type="submission" date="2020-03" db="EMBL/GenBank/DDBJ databases">
        <title>Two novel Motilibacter sp.</title>
        <authorList>
            <person name="Liu S."/>
        </authorList>
    </citation>
    <scope>NUCLEOTIDE SEQUENCE [LARGE SCALE GENOMIC DNA]</scope>
    <source>
        <strain evidence="10 11">E257</strain>
    </source>
</reference>
<keyword evidence="7" id="KW-0443">Lipid metabolism</keyword>